<evidence type="ECO:0000256" key="3">
    <source>
        <dbReference type="ARBA" id="ARBA00022679"/>
    </source>
</evidence>
<dbReference type="STRING" id="5875.Q4N649"/>
<dbReference type="KEGG" id="tpv:TP02_0088"/>
<feature type="domain" description="Protein arginine N-methyltransferase" evidence="8">
    <location>
        <begin position="196"/>
        <end position="359"/>
    </location>
</feature>
<dbReference type="EC" id="2.1.1.319" evidence="1"/>
<dbReference type="InParanoid" id="Q4N649"/>
<evidence type="ECO:0000256" key="5">
    <source>
        <dbReference type="ARBA" id="ARBA00049303"/>
    </source>
</evidence>
<protein>
    <recommendedName>
        <fullName evidence="1">type I protein arginine methyltransferase</fullName>
        <ecNumber evidence="1">2.1.1.319</ecNumber>
    </recommendedName>
</protein>
<dbReference type="EMBL" id="AAGK01000002">
    <property type="protein sequence ID" value="EAN32374.1"/>
    <property type="molecule type" value="Genomic_DNA"/>
</dbReference>
<name>Q4N649_THEPA</name>
<organism evidence="9 10">
    <name type="scientific">Theileria parva</name>
    <name type="common">East coast fever infection agent</name>
    <dbReference type="NCBI Taxonomy" id="5875"/>
    <lineage>
        <taxon>Eukaryota</taxon>
        <taxon>Sar</taxon>
        <taxon>Alveolata</taxon>
        <taxon>Apicomplexa</taxon>
        <taxon>Aconoidasida</taxon>
        <taxon>Piroplasmida</taxon>
        <taxon>Theileriidae</taxon>
        <taxon>Theileria</taxon>
    </lineage>
</organism>
<evidence type="ECO:0000256" key="1">
    <source>
        <dbReference type="ARBA" id="ARBA00011925"/>
    </source>
</evidence>
<dbReference type="GO" id="GO:0005634">
    <property type="term" value="C:nucleus"/>
    <property type="evidence" value="ECO:0007669"/>
    <property type="project" value="TreeGrafter"/>
</dbReference>
<dbReference type="InterPro" id="IPR029063">
    <property type="entry name" value="SAM-dependent_MTases_sf"/>
</dbReference>
<evidence type="ECO:0000313" key="10">
    <source>
        <dbReference type="Proteomes" id="UP000001949"/>
    </source>
</evidence>
<proteinExistence type="predicted"/>
<dbReference type="PANTHER" id="PTHR11006:SF53">
    <property type="entry name" value="PROTEIN ARGININE N-METHYLTRANSFERASE 3"/>
    <property type="match status" value="1"/>
</dbReference>
<dbReference type="GO" id="GO:0032259">
    <property type="term" value="P:methylation"/>
    <property type="evidence" value="ECO:0007669"/>
    <property type="project" value="UniProtKB-KW"/>
</dbReference>
<dbReference type="SUPFAM" id="SSF53335">
    <property type="entry name" value="S-adenosyl-L-methionine-dependent methyltransferases"/>
    <property type="match status" value="1"/>
</dbReference>
<dbReference type="Gene3D" id="2.70.160.11">
    <property type="entry name" value="Hnrnp arginine n-methyltransferase1"/>
    <property type="match status" value="1"/>
</dbReference>
<evidence type="ECO:0000313" key="9">
    <source>
        <dbReference type="EMBL" id="EAN32374.1"/>
    </source>
</evidence>
<evidence type="ECO:0000256" key="2">
    <source>
        <dbReference type="ARBA" id="ARBA00022603"/>
    </source>
</evidence>
<reference evidence="9 10" key="1">
    <citation type="journal article" date="2005" name="Science">
        <title>Genome sequence of Theileria parva, a bovine pathogen that transforms lymphocytes.</title>
        <authorList>
            <person name="Gardner M.J."/>
            <person name="Bishop R."/>
            <person name="Shah T."/>
            <person name="de Villiers E.P."/>
            <person name="Carlton J.M."/>
            <person name="Hall N."/>
            <person name="Ren Q."/>
            <person name="Paulsen I.T."/>
            <person name="Pain A."/>
            <person name="Berriman M."/>
            <person name="Wilson R.J.M."/>
            <person name="Sato S."/>
            <person name="Ralph S.A."/>
            <person name="Mann D.J."/>
            <person name="Xiong Z."/>
            <person name="Shallom S.J."/>
            <person name="Weidman J."/>
            <person name="Jiang L."/>
            <person name="Lynn J."/>
            <person name="Weaver B."/>
            <person name="Shoaibi A."/>
            <person name="Domingo A.R."/>
            <person name="Wasawo D."/>
            <person name="Crabtree J."/>
            <person name="Wortman J.R."/>
            <person name="Haas B."/>
            <person name="Angiuoli S.V."/>
            <person name="Creasy T.H."/>
            <person name="Lu C."/>
            <person name="Suh B."/>
            <person name="Silva J.C."/>
            <person name="Utterback T.R."/>
            <person name="Feldblyum T.V."/>
            <person name="Pertea M."/>
            <person name="Allen J."/>
            <person name="Nierman W.C."/>
            <person name="Taracha E.L.N."/>
            <person name="Salzberg S.L."/>
            <person name="White O.R."/>
            <person name="Fitzhugh H.A."/>
            <person name="Morzaria S."/>
            <person name="Venter J.C."/>
            <person name="Fraser C.M."/>
            <person name="Nene V."/>
        </authorList>
    </citation>
    <scope>NUCLEOTIDE SEQUENCE [LARGE SCALE GENOMIC DNA]</scope>
    <source>
        <strain evidence="9 10">Muguga</strain>
    </source>
</reference>
<dbReference type="AlphaFoldDB" id="Q4N649"/>
<accession>Q4N649</accession>
<keyword evidence="3 6" id="KW-0808">Transferase</keyword>
<dbReference type="GO" id="GO:0035242">
    <property type="term" value="F:protein-arginine omega-N asymmetric methyltransferase activity"/>
    <property type="evidence" value="ECO:0007669"/>
    <property type="project" value="UniProtKB-EC"/>
</dbReference>
<dbReference type="eggNOG" id="KOG1499">
    <property type="taxonomic scope" value="Eukaryota"/>
</dbReference>
<dbReference type="FunCoup" id="Q4N649">
    <property type="interactions" value="266"/>
</dbReference>
<comment type="catalytic activity">
    <reaction evidence="5">
        <text>L-arginyl-[protein] + S-adenosyl-L-methionine = N(omega)-methyl-L-arginyl-[protein] + S-adenosyl-L-homocysteine + H(+)</text>
        <dbReference type="Rhea" id="RHEA:48100"/>
        <dbReference type="Rhea" id="RHEA-COMP:10532"/>
        <dbReference type="Rhea" id="RHEA-COMP:11990"/>
        <dbReference type="ChEBI" id="CHEBI:15378"/>
        <dbReference type="ChEBI" id="CHEBI:29965"/>
        <dbReference type="ChEBI" id="CHEBI:57856"/>
        <dbReference type="ChEBI" id="CHEBI:59789"/>
        <dbReference type="ChEBI" id="CHEBI:65280"/>
    </reaction>
    <physiologicalReaction direction="left-to-right" evidence="5">
        <dbReference type="Rhea" id="RHEA:48101"/>
    </physiologicalReaction>
</comment>
<dbReference type="InterPro" id="IPR025799">
    <property type="entry name" value="Arg_MeTrfase"/>
</dbReference>
<dbReference type="OMA" id="CTHTKVK"/>
<gene>
    <name evidence="9" type="ordered locus">TP02_0088</name>
</gene>
<dbReference type="PANTHER" id="PTHR11006">
    <property type="entry name" value="PROTEIN ARGININE N-METHYLTRANSFERASE"/>
    <property type="match status" value="1"/>
</dbReference>
<keyword evidence="10" id="KW-1185">Reference proteome</keyword>
<evidence type="ECO:0000256" key="6">
    <source>
        <dbReference type="PROSITE-ProRule" id="PRU01015"/>
    </source>
</evidence>
<comment type="caution">
    <text evidence="9">The sequence shown here is derived from an EMBL/GenBank/DDBJ whole genome shotgun (WGS) entry which is preliminary data.</text>
</comment>
<dbReference type="GO" id="GO:0042054">
    <property type="term" value="F:histone methyltransferase activity"/>
    <property type="evidence" value="ECO:0007669"/>
    <property type="project" value="TreeGrafter"/>
</dbReference>
<dbReference type="PROSITE" id="PS51678">
    <property type="entry name" value="SAM_MT_PRMT"/>
    <property type="match status" value="1"/>
</dbReference>
<dbReference type="Proteomes" id="UP000001949">
    <property type="component" value="Unassembled WGS sequence"/>
</dbReference>
<sequence length="373" mass="43244">MLPNQVRVDKNPYSEDVLNQFNSEWNGFVDSKEHEPDEDSGEDKSNNYRNTDVYFNSYSYIGIHEEMLKDSVRTGIYYKTIMTNQHLFRDKVVLDIGCGTGILSLFCAKAGAKKVYAIDNSSIIGLARKITKVNGLSDKIVYIRSKVEDLEDDVIEPVDIIVSEWMGYFLLYENMISSVLYCRDKYLKPGGLIFPDRARLYIAAIEDTEYKSEKFDKWDDTYGLDFSLMKEHLMEEALVDFVDEKSLVTNSFCIFDVNLRECSVSDTDFVSNFVLISERRDYVHAFVFWFDVTFTCCDKPLTLTTSPKSKYTHWKQTVLYIEEVLNLQQNDLINGIIAVKKNKDNPRDVDIKLSYQINGTAPNNLKCHYYRIK</sequence>
<dbReference type="GeneID" id="3502117"/>
<dbReference type="Pfam" id="PF22528">
    <property type="entry name" value="PRMT_C"/>
    <property type="match status" value="1"/>
</dbReference>
<evidence type="ECO:0000259" key="8">
    <source>
        <dbReference type="Pfam" id="PF22528"/>
    </source>
</evidence>
<keyword evidence="2 6" id="KW-0489">Methyltransferase</keyword>
<dbReference type="Gene3D" id="3.40.50.150">
    <property type="entry name" value="Vaccinia Virus protein VP39"/>
    <property type="match status" value="1"/>
</dbReference>
<dbReference type="VEuPathDB" id="PiroplasmaDB:TpMuguga_02g00088"/>
<evidence type="ECO:0000256" key="4">
    <source>
        <dbReference type="ARBA" id="ARBA00022691"/>
    </source>
</evidence>
<dbReference type="FunFam" id="2.70.160.11:FF:000001">
    <property type="entry name" value="Blast:Protein arginine N-methyltransferase 1"/>
    <property type="match status" value="1"/>
</dbReference>
<dbReference type="Pfam" id="PF06325">
    <property type="entry name" value="PrmA"/>
    <property type="match status" value="1"/>
</dbReference>
<dbReference type="InterPro" id="IPR055135">
    <property type="entry name" value="PRMT_dom"/>
</dbReference>
<feature type="region of interest" description="Disordered" evidence="7">
    <location>
        <begin position="29"/>
        <end position="48"/>
    </location>
</feature>
<evidence type="ECO:0000256" key="7">
    <source>
        <dbReference type="SAM" id="MobiDB-lite"/>
    </source>
</evidence>
<dbReference type="FunFam" id="3.40.50.150:FF:000003">
    <property type="entry name" value="Blast:Protein arginine N-methyltransferase 1"/>
    <property type="match status" value="1"/>
</dbReference>
<dbReference type="CDD" id="cd02440">
    <property type="entry name" value="AdoMet_MTases"/>
    <property type="match status" value="1"/>
</dbReference>
<keyword evidence="4 6" id="KW-0949">S-adenosyl-L-methionine</keyword>